<reference evidence="2 3" key="1">
    <citation type="submission" date="2016-12" db="EMBL/GenBank/DDBJ databases">
        <title>Study of bacterial adaptation to deep sea.</title>
        <authorList>
            <person name="Song J."/>
            <person name="Yoshizawa S."/>
            <person name="Kogure K."/>
        </authorList>
    </citation>
    <scope>NUCLEOTIDE SEQUENCE [LARGE SCALE GENOMIC DNA]</scope>
    <source>
        <strain evidence="2 3">SAORIC-165</strain>
    </source>
</reference>
<keyword evidence="1" id="KW-0732">Signal</keyword>
<evidence type="ECO:0000313" key="3">
    <source>
        <dbReference type="Proteomes" id="UP000239907"/>
    </source>
</evidence>
<dbReference type="AlphaFoldDB" id="A0A2S7U421"/>
<evidence type="ECO:0000313" key="2">
    <source>
        <dbReference type="EMBL" id="PQJ28903.1"/>
    </source>
</evidence>
<keyword evidence="3" id="KW-1185">Reference proteome</keyword>
<dbReference type="Proteomes" id="UP000239907">
    <property type="component" value="Unassembled WGS sequence"/>
</dbReference>
<evidence type="ECO:0000256" key="1">
    <source>
        <dbReference type="SAM" id="SignalP"/>
    </source>
</evidence>
<name>A0A2S7U421_9BACT</name>
<organism evidence="2 3">
    <name type="scientific">Rubritalea profundi</name>
    <dbReference type="NCBI Taxonomy" id="1658618"/>
    <lineage>
        <taxon>Bacteria</taxon>
        <taxon>Pseudomonadati</taxon>
        <taxon>Verrucomicrobiota</taxon>
        <taxon>Verrucomicrobiia</taxon>
        <taxon>Verrucomicrobiales</taxon>
        <taxon>Rubritaleaceae</taxon>
        <taxon>Rubritalea</taxon>
    </lineage>
</organism>
<feature type="chain" id="PRO_5015522438" evidence="1">
    <location>
        <begin position="26"/>
        <end position="424"/>
    </location>
</feature>
<proteinExistence type="predicted"/>
<gene>
    <name evidence="2" type="ORF">BSZ32_10655</name>
</gene>
<comment type="caution">
    <text evidence="2">The sequence shown here is derived from an EMBL/GenBank/DDBJ whole genome shotgun (WGS) entry which is preliminary data.</text>
</comment>
<accession>A0A2S7U421</accession>
<protein>
    <submittedName>
        <fullName evidence="2">Uncharacterized protein</fullName>
    </submittedName>
</protein>
<feature type="signal peptide" evidence="1">
    <location>
        <begin position="1"/>
        <end position="25"/>
    </location>
</feature>
<sequence>MLVMNPFISCISGGLLALSSTLTYAQAPTSFEKPPTFEASKLLPPALIKSDLHRIREFCPSDGFMIHFTIDSNYGEIQCNGMNELAERLNELKAIKTLVETSRTDLFADGLKRSIEAPIDAVKNIAEDPEGALRKAPATVGHFFKKVGSSISNASDKVEDKWANRDKNKDSAEAIEDAGKGLGKSAKSIAGFDKAKLDCARKLGVDPYSDNALLQSEMEKITWAFFAGGLPLRLGVSAVSGGASAAMTATKTVGLPEDIYDVTPSELLLRDRESMLTLGASETLIEAVFRNQDLSIAQRHSIIEALKEFPKNGDRLNALGIAANCLSKEQARYLNQVMMKLKAQNKKTPYAALTTVGRMPAGVTKEGIVEIVAPVDYISWTPRIADFAQAPKMPQMKYRALIYGQMSSKAKSGFEAAGWQVVQR</sequence>
<dbReference type="EMBL" id="MQWA01000001">
    <property type="protein sequence ID" value="PQJ28903.1"/>
    <property type="molecule type" value="Genomic_DNA"/>
</dbReference>